<reference evidence="2" key="1">
    <citation type="submission" date="2023-06" db="EMBL/GenBank/DDBJ databases">
        <title>Robiginitalea aurantiacus sp. nov. and Algoriphagus sediminis sp. nov., isolated from coastal sediment.</title>
        <authorList>
            <person name="Zhou Z.Y."/>
            <person name="An J."/>
            <person name="Jia Y.W."/>
            <person name="Du Z.J."/>
        </authorList>
    </citation>
    <scope>NUCLEOTIDE SEQUENCE</scope>
    <source>
        <strain evidence="2">M39</strain>
    </source>
</reference>
<evidence type="ECO:0000313" key="2">
    <source>
        <dbReference type="EMBL" id="MDM9631623.1"/>
    </source>
</evidence>
<keyword evidence="1" id="KW-0812">Transmembrane</keyword>
<proteinExistence type="predicted"/>
<dbReference type="RefSeq" id="WP_289724989.1">
    <property type="nucleotide sequence ID" value="NZ_JAUDUY010000004.1"/>
</dbReference>
<keyword evidence="3" id="KW-1185">Reference proteome</keyword>
<feature type="transmembrane region" description="Helical" evidence="1">
    <location>
        <begin position="73"/>
        <end position="96"/>
    </location>
</feature>
<keyword evidence="1" id="KW-0472">Membrane</keyword>
<accession>A0ABT7WFC2</accession>
<gene>
    <name evidence="2" type="ORF">QU605_09090</name>
</gene>
<evidence type="ECO:0000313" key="3">
    <source>
        <dbReference type="Proteomes" id="UP001174839"/>
    </source>
</evidence>
<dbReference type="EMBL" id="JAUDUY010000004">
    <property type="protein sequence ID" value="MDM9631623.1"/>
    <property type="molecule type" value="Genomic_DNA"/>
</dbReference>
<keyword evidence="1" id="KW-1133">Transmembrane helix</keyword>
<protein>
    <submittedName>
        <fullName evidence="2">Uncharacterized protein</fullName>
    </submittedName>
</protein>
<comment type="caution">
    <text evidence="2">The sequence shown here is derived from an EMBL/GenBank/DDBJ whole genome shotgun (WGS) entry which is preliminary data.</text>
</comment>
<feature type="transmembrane region" description="Helical" evidence="1">
    <location>
        <begin position="40"/>
        <end position="61"/>
    </location>
</feature>
<organism evidence="2 3">
    <name type="scientific">Robiginitalea aurantiaca</name>
    <dbReference type="NCBI Taxonomy" id="3056915"/>
    <lineage>
        <taxon>Bacteria</taxon>
        <taxon>Pseudomonadati</taxon>
        <taxon>Bacteroidota</taxon>
        <taxon>Flavobacteriia</taxon>
        <taxon>Flavobacteriales</taxon>
        <taxon>Flavobacteriaceae</taxon>
        <taxon>Robiginitalea</taxon>
    </lineage>
</organism>
<evidence type="ECO:0000256" key="1">
    <source>
        <dbReference type="SAM" id="Phobius"/>
    </source>
</evidence>
<dbReference type="Proteomes" id="UP001174839">
    <property type="component" value="Unassembled WGS sequence"/>
</dbReference>
<sequence length="97" mass="10716">MQQDFMYTNRSYKMSMWILSLLGLAVVVISLNIQPVITKVLFGLPIIGSGILGLAGTYFILKGIHEPLTEKKVIALTVNLTMVVLILAILLSNTFYS</sequence>
<name>A0ABT7WFC2_9FLAO</name>